<name>A0ACB9S6W2_9MYRT</name>
<proteinExistence type="predicted"/>
<gene>
    <name evidence="1" type="ORF">MLD38_004192</name>
</gene>
<dbReference type="Proteomes" id="UP001057402">
    <property type="component" value="Chromosome 2"/>
</dbReference>
<accession>A0ACB9S6W2</accession>
<comment type="caution">
    <text evidence="1">The sequence shown here is derived from an EMBL/GenBank/DDBJ whole genome shotgun (WGS) entry which is preliminary data.</text>
</comment>
<evidence type="ECO:0000313" key="1">
    <source>
        <dbReference type="EMBL" id="KAI4386246.1"/>
    </source>
</evidence>
<sequence>MDSSDQAKFTGDGDGDGDGEDEDFVGADSSLPNEDSESQRDDADLPELDRTAPAEPVWTSGAVPLEEESEESPKRRKVEPKEEVKEEIEELVTKDEKELEGERVAGVEAWEDGEKPALNGGASTPGADGGVDANGVANEVDLGSATQAVASTSNSKKSSKKKSRNNVWITKSTRKGKKKSKATGNNSIHNNGTNGHGGLLPQEDKVLITPIPRLPDRTDDSPEMSICLSRAYKAEKVELSEDRLTAGSTKGYRMVRATRGVVEGAWYFEIKVVSLGEMGHTRLGWTTEKPPGTGWL</sequence>
<keyword evidence="2" id="KW-1185">Reference proteome</keyword>
<reference evidence="2" key="1">
    <citation type="journal article" date="2023" name="Front. Plant Sci.">
        <title>Chromosomal-level genome assembly of Melastoma candidum provides insights into trichome evolution.</title>
        <authorList>
            <person name="Zhong Y."/>
            <person name="Wu W."/>
            <person name="Sun C."/>
            <person name="Zou P."/>
            <person name="Liu Y."/>
            <person name="Dai S."/>
            <person name="Zhou R."/>
        </authorList>
    </citation>
    <scope>NUCLEOTIDE SEQUENCE [LARGE SCALE GENOMIC DNA]</scope>
</reference>
<protein>
    <submittedName>
        <fullName evidence="1">Uncharacterized protein</fullName>
    </submittedName>
</protein>
<evidence type="ECO:0000313" key="2">
    <source>
        <dbReference type="Proteomes" id="UP001057402"/>
    </source>
</evidence>
<organism evidence="1 2">
    <name type="scientific">Melastoma candidum</name>
    <dbReference type="NCBI Taxonomy" id="119954"/>
    <lineage>
        <taxon>Eukaryota</taxon>
        <taxon>Viridiplantae</taxon>
        <taxon>Streptophyta</taxon>
        <taxon>Embryophyta</taxon>
        <taxon>Tracheophyta</taxon>
        <taxon>Spermatophyta</taxon>
        <taxon>Magnoliopsida</taxon>
        <taxon>eudicotyledons</taxon>
        <taxon>Gunneridae</taxon>
        <taxon>Pentapetalae</taxon>
        <taxon>rosids</taxon>
        <taxon>malvids</taxon>
        <taxon>Myrtales</taxon>
        <taxon>Melastomataceae</taxon>
        <taxon>Melastomatoideae</taxon>
        <taxon>Melastomateae</taxon>
        <taxon>Melastoma</taxon>
    </lineage>
</organism>
<dbReference type="EMBL" id="CM042881">
    <property type="protein sequence ID" value="KAI4386246.1"/>
    <property type="molecule type" value="Genomic_DNA"/>
</dbReference>